<dbReference type="RefSeq" id="WP_185000597.1">
    <property type="nucleotide sequence ID" value="NZ_BAAAUI010000003.1"/>
</dbReference>
<dbReference type="EMBL" id="JACHMH010000001">
    <property type="protein sequence ID" value="MBB4674478.1"/>
    <property type="molecule type" value="Genomic_DNA"/>
</dbReference>
<evidence type="ECO:0000313" key="2">
    <source>
        <dbReference type="EMBL" id="MBB4674478.1"/>
    </source>
</evidence>
<keyword evidence="1" id="KW-1133">Transmembrane helix</keyword>
<proteinExistence type="predicted"/>
<feature type="transmembrane region" description="Helical" evidence="1">
    <location>
        <begin position="86"/>
        <end position="103"/>
    </location>
</feature>
<keyword evidence="2" id="KW-0808">Transferase</keyword>
<gene>
    <name evidence="2" type="ORF">HNR67_000596</name>
</gene>
<evidence type="ECO:0000256" key="1">
    <source>
        <dbReference type="SAM" id="Phobius"/>
    </source>
</evidence>
<keyword evidence="1" id="KW-0812">Transmembrane</keyword>
<feature type="transmembrane region" description="Helical" evidence="1">
    <location>
        <begin position="54"/>
        <end position="80"/>
    </location>
</feature>
<dbReference type="GO" id="GO:0016740">
    <property type="term" value="F:transferase activity"/>
    <property type="evidence" value="ECO:0007669"/>
    <property type="project" value="UniProtKB-KW"/>
</dbReference>
<feature type="transmembrane region" description="Helical" evidence="1">
    <location>
        <begin position="110"/>
        <end position="127"/>
    </location>
</feature>
<name>A0A7W7C752_9PSEU</name>
<evidence type="ECO:0000313" key="3">
    <source>
        <dbReference type="Proteomes" id="UP000533598"/>
    </source>
</evidence>
<dbReference type="AlphaFoldDB" id="A0A7W7C752"/>
<organism evidence="2 3">
    <name type="scientific">Crossiella cryophila</name>
    <dbReference type="NCBI Taxonomy" id="43355"/>
    <lineage>
        <taxon>Bacteria</taxon>
        <taxon>Bacillati</taxon>
        <taxon>Actinomycetota</taxon>
        <taxon>Actinomycetes</taxon>
        <taxon>Pseudonocardiales</taxon>
        <taxon>Pseudonocardiaceae</taxon>
        <taxon>Crossiella</taxon>
    </lineage>
</organism>
<keyword evidence="3" id="KW-1185">Reference proteome</keyword>
<dbReference type="Proteomes" id="UP000533598">
    <property type="component" value="Unassembled WGS sequence"/>
</dbReference>
<comment type="caution">
    <text evidence="2">The sequence shown here is derived from an EMBL/GenBank/DDBJ whole genome shotgun (WGS) entry which is preliminary data.</text>
</comment>
<protein>
    <submittedName>
        <fullName evidence="2">Glucan phosphoethanolaminetransferase (Alkaline phosphatase superfamily)</fullName>
    </submittedName>
</protein>
<feature type="transmembrane region" description="Helical" evidence="1">
    <location>
        <begin position="15"/>
        <end position="33"/>
    </location>
</feature>
<reference evidence="2 3" key="1">
    <citation type="submission" date="2020-08" db="EMBL/GenBank/DDBJ databases">
        <title>Sequencing the genomes of 1000 actinobacteria strains.</title>
        <authorList>
            <person name="Klenk H.-P."/>
        </authorList>
    </citation>
    <scope>NUCLEOTIDE SEQUENCE [LARGE SCALE GENOMIC DNA]</scope>
    <source>
        <strain evidence="2 3">DSM 44230</strain>
    </source>
</reference>
<accession>A0A7W7C752</accession>
<sequence>MAAGIPHPASIRVAVGLWLATATFGVLNTIFYWTQYDTVRDALIREKVAEAEKIATTLLTFHSTTMVFFGVLYVAFGLLLRQGRSWARLALTIAAVLHLIFTLRQGLTAEGLLVAVLLAGALLTSWWRTSTDWLLAVKTAR</sequence>
<keyword evidence="1" id="KW-0472">Membrane</keyword>